<keyword evidence="2 3" id="KW-0040">ANK repeat</keyword>
<dbReference type="WBParaSite" id="PTRK_0001630000.1">
    <property type="protein sequence ID" value="PTRK_0001630000.1"/>
    <property type="gene ID" value="PTRK_0001630000"/>
</dbReference>
<dbReference type="SUPFAM" id="SSF48403">
    <property type="entry name" value="Ankyrin repeat"/>
    <property type="match status" value="1"/>
</dbReference>
<accession>A0A0N5A3U6</accession>
<evidence type="ECO:0000313" key="4">
    <source>
        <dbReference type="Proteomes" id="UP000038045"/>
    </source>
</evidence>
<protein>
    <submittedName>
        <fullName evidence="5">ANK_REP_REGION domain-containing protein</fullName>
    </submittedName>
</protein>
<dbReference type="SMART" id="SM00248">
    <property type="entry name" value="ANK"/>
    <property type="match status" value="5"/>
</dbReference>
<dbReference type="AlphaFoldDB" id="A0A0N5A3U6"/>
<evidence type="ECO:0000313" key="5">
    <source>
        <dbReference type="WBParaSite" id="PTRK_0001630000.1"/>
    </source>
</evidence>
<proteinExistence type="predicted"/>
<dbReference type="Pfam" id="PF00023">
    <property type="entry name" value="Ank"/>
    <property type="match status" value="1"/>
</dbReference>
<keyword evidence="4" id="KW-1185">Reference proteome</keyword>
<evidence type="ECO:0000256" key="1">
    <source>
        <dbReference type="ARBA" id="ARBA00022737"/>
    </source>
</evidence>
<sequence>MRLYYKNDDKNNILRRKSTLQLYYLNVAIKSNRQDLVEYILCQNDKINLDSNLTRSPPICLAVQTRNIIVVNLLLHHGCDVNKLFIYDYRNIITPLIFATIFGDANIVESLLEHGADPNLTDNFHRSPLLYAVENNHLNICKILIDYGANVNLPEKNGYTPLHIACKQIKKKRKFINLLIAHGANCDQPDFMGRSCADIIIIKDFLSDDDEDDLNIYTNVPLREEVFEALDILISTMSHANKRNLYRLIQKKMIISSISQTDEPKIMLTRFVLSIITKPLSLKIISKQSLNTILKNFCEKQYNKRWEYLEKLYSIIPLEMIDYLKYKEYI</sequence>
<feature type="repeat" description="ANK" evidence="3">
    <location>
        <begin position="91"/>
        <end position="123"/>
    </location>
</feature>
<dbReference type="STRING" id="131310.A0A0N5A3U6"/>
<feature type="repeat" description="ANK" evidence="3">
    <location>
        <begin position="124"/>
        <end position="156"/>
    </location>
</feature>
<dbReference type="Pfam" id="PF12796">
    <property type="entry name" value="Ank_2"/>
    <property type="match status" value="1"/>
</dbReference>
<dbReference type="Proteomes" id="UP000038045">
    <property type="component" value="Unplaced"/>
</dbReference>
<name>A0A0N5A3U6_PARTI</name>
<reference evidence="5" key="1">
    <citation type="submission" date="2017-02" db="UniProtKB">
        <authorList>
            <consortium name="WormBaseParasite"/>
        </authorList>
    </citation>
    <scope>IDENTIFICATION</scope>
</reference>
<dbReference type="PROSITE" id="PS50088">
    <property type="entry name" value="ANK_REPEAT"/>
    <property type="match status" value="3"/>
</dbReference>
<feature type="repeat" description="ANK" evidence="3">
    <location>
        <begin position="157"/>
        <end position="191"/>
    </location>
</feature>
<keyword evidence="1" id="KW-0677">Repeat</keyword>
<evidence type="ECO:0000256" key="3">
    <source>
        <dbReference type="PROSITE-ProRule" id="PRU00023"/>
    </source>
</evidence>
<evidence type="ECO:0000256" key="2">
    <source>
        <dbReference type="ARBA" id="ARBA00023043"/>
    </source>
</evidence>
<organism evidence="4 5">
    <name type="scientific">Parastrongyloides trichosuri</name>
    <name type="common">Possum-specific nematode worm</name>
    <dbReference type="NCBI Taxonomy" id="131310"/>
    <lineage>
        <taxon>Eukaryota</taxon>
        <taxon>Metazoa</taxon>
        <taxon>Ecdysozoa</taxon>
        <taxon>Nematoda</taxon>
        <taxon>Chromadorea</taxon>
        <taxon>Rhabditida</taxon>
        <taxon>Tylenchina</taxon>
        <taxon>Panagrolaimomorpha</taxon>
        <taxon>Strongyloidoidea</taxon>
        <taxon>Strongyloididae</taxon>
        <taxon>Parastrongyloides</taxon>
    </lineage>
</organism>
<dbReference type="InterPro" id="IPR036770">
    <property type="entry name" value="Ankyrin_rpt-contain_sf"/>
</dbReference>
<dbReference type="InterPro" id="IPR002110">
    <property type="entry name" value="Ankyrin_rpt"/>
</dbReference>
<dbReference type="Gene3D" id="1.25.40.20">
    <property type="entry name" value="Ankyrin repeat-containing domain"/>
    <property type="match status" value="2"/>
</dbReference>
<dbReference type="PANTHER" id="PTHR24171">
    <property type="entry name" value="ANKYRIN REPEAT DOMAIN-CONTAINING PROTEIN 39-RELATED"/>
    <property type="match status" value="1"/>
</dbReference>
<dbReference type="PROSITE" id="PS50297">
    <property type="entry name" value="ANK_REP_REGION"/>
    <property type="match status" value="3"/>
</dbReference>